<dbReference type="NCBIfam" id="TIGR03521">
    <property type="entry name" value="GldG"/>
    <property type="match status" value="1"/>
</dbReference>
<accession>A0A098LDF9</accession>
<organism evidence="4 5">
    <name type="scientific">Sporocytophaga myxococcoides</name>
    <dbReference type="NCBI Taxonomy" id="153721"/>
    <lineage>
        <taxon>Bacteria</taxon>
        <taxon>Pseudomonadati</taxon>
        <taxon>Bacteroidota</taxon>
        <taxon>Cytophagia</taxon>
        <taxon>Cytophagales</taxon>
        <taxon>Cytophagaceae</taxon>
        <taxon>Sporocytophaga</taxon>
    </lineage>
</organism>
<dbReference type="Pfam" id="PF09822">
    <property type="entry name" value="ABC_transp_aux"/>
    <property type="match status" value="1"/>
</dbReference>
<dbReference type="Pfam" id="PF23357">
    <property type="entry name" value="DUF7088"/>
    <property type="match status" value="1"/>
</dbReference>
<dbReference type="Proteomes" id="UP000030185">
    <property type="component" value="Unassembled WGS sequence"/>
</dbReference>
<evidence type="ECO:0000313" key="4">
    <source>
        <dbReference type="EMBL" id="GAL84986.1"/>
    </source>
</evidence>
<evidence type="ECO:0000256" key="1">
    <source>
        <dbReference type="SAM" id="Phobius"/>
    </source>
</evidence>
<keyword evidence="1" id="KW-1133">Transmembrane helix</keyword>
<comment type="caution">
    <text evidence="4">The sequence shown here is derived from an EMBL/GenBank/DDBJ whole genome shotgun (WGS) entry which is preliminary data.</text>
</comment>
<reference evidence="4 5" key="1">
    <citation type="submission" date="2014-09" db="EMBL/GenBank/DDBJ databases">
        <title>Sporocytophaga myxococcoides PG-01 genome sequencing.</title>
        <authorList>
            <person name="Liu L."/>
            <person name="Gao P.J."/>
            <person name="Chen G.J."/>
            <person name="Wang L.S."/>
        </authorList>
    </citation>
    <scope>NUCLEOTIDE SEQUENCE [LARGE SCALE GENOMIC DNA]</scope>
    <source>
        <strain evidence="4 5">PG-01</strain>
    </source>
</reference>
<dbReference type="InterPro" id="IPR019863">
    <property type="entry name" value="Motility-assoc_ABC-rel_GldG"/>
</dbReference>
<dbReference type="OrthoDB" id="9777219at2"/>
<dbReference type="STRING" id="153721.MYP_2214"/>
<proteinExistence type="predicted"/>
<feature type="domain" description="ABC-type uncharacterised transport system" evidence="2">
    <location>
        <begin position="193"/>
        <end position="486"/>
    </location>
</feature>
<dbReference type="InterPro" id="IPR019196">
    <property type="entry name" value="ABC_transp_unknown"/>
</dbReference>
<keyword evidence="1" id="KW-0472">Membrane</keyword>
<sequence length="551" mass="62960">MNLKKFDIIRFLLLLGTVIFINIFFSEHFFRLDLTQDKRYTISPSTKEKLKNLNEQIFVDVFLDGDLNPDYSRLRRSIKETLEEFRAYSGDKIVYRFTDPNAIEDKRLREQFYSQLIQKGVQYKYDLVQQGGAREEKIVFPSALISMGDKETPIMFLKGSKILPMAQQLNQSVEGVEYELMAAIRKLNSEVTKSVAFTEGHGELSAGETGDISTALSEFYNVERTVITDSSKLSNYKALIIAGPTKPFSEKEKFILDQYVVKGGRILFFIDQLNLNKDSLVSGVTYGFSYNLGLEDLLFKYGVRINDDLIQDLNCALLKVEVPGGQSEMVSWPYFPIFYNFGKQPVVKNLDAVLGRYVSSIDTVKAQGITKIPLIFTSKNTRLIKAPLPVDLNEARKNLDPKDFNVGMLPVAYLLEGQFESVYKNRPSPIAGVQVIKQDSSSKIIVVSDADFIRNEIDKTRNQPIPLGYDPDLKYLFSNKEFIMNAVDYLMDEPIVAAKGKEIQLRPLDKNKLAEEKTYWQIVNLVVPIVLLVVFGVSRYYLRKRKYTSFR</sequence>
<protein>
    <submittedName>
        <fullName evidence="4">Gliding motility protein</fullName>
    </submittedName>
</protein>
<evidence type="ECO:0000259" key="3">
    <source>
        <dbReference type="Pfam" id="PF23357"/>
    </source>
</evidence>
<dbReference type="EMBL" id="BBLT01000004">
    <property type="protein sequence ID" value="GAL84986.1"/>
    <property type="molecule type" value="Genomic_DNA"/>
</dbReference>
<dbReference type="RefSeq" id="WP_045462872.1">
    <property type="nucleotide sequence ID" value="NZ_BBLT01000004.1"/>
</dbReference>
<evidence type="ECO:0000313" key="5">
    <source>
        <dbReference type="Proteomes" id="UP000030185"/>
    </source>
</evidence>
<dbReference type="eggNOG" id="COG3225">
    <property type="taxonomic scope" value="Bacteria"/>
</dbReference>
<feature type="domain" description="DUF7088" evidence="3">
    <location>
        <begin position="36"/>
        <end position="146"/>
    </location>
</feature>
<dbReference type="InterPro" id="IPR055396">
    <property type="entry name" value="DUF7088"/>
</dbReference>
<feature type="transmembrane region" description="Helical" evidence="1">
    <location>
        <begin position="519"/>
        <end position="542"/>
    </location>
</feature>
<evidence type="ECO:0000259" key="2">
    <source>
        <dbReference type="Pfam" id="PF09822"/>
    </source>
</evidence>
<name>A0A098LDF9_9BACT</name>
<keyword evidence="1" id="KW-0812">Transmembrane</keyword>
<dbReference type="AlphaFoldDB" id="A0A098LDF9"/>
<keyword evidence="5" id="KW-1185">Reference proteome</keyword>
<gene>
    <name evidence="4" type="ORF">MYP_2214</name>
</gene>